<evidence type="ECO:0000256" key="2">
    <source>
        <dbReference type="ARBA" id="ARBA00023015"/>
    </source>
</evidence>
<dbReference type="SMART" id="SM00380">
    <property type="entry name" value="AP2"/>
    <property type="match status" value="1"/>
</dbReference>
<dbReference type="InterPro" id="IPR016177">
    <property type="entry name" value="DNA-bd_dom_sf"/>
</dbReference>
<evidence type="ECO:0000256" key="3">
    <source>
        <dbReference type="ARBA" id="ARBA00023125"/>
    </source>
</evidence>
<evidence type="ECO:0000313" key="9">
    <source>
        <dbReference type="Proteomes" id="UP000287651"/>
    </source>
</evidence>
<feature type="domain" description="AP2/ERF" evidence="7">
    <location>
        <begin position="119"/>
        <end position="176"/>
    </location>
</feature>
<evidence type="ECO:0000259" key="7">
    <source>
        <dbReference type="PROSITE" id="PS51032"/>
    </source>
</evidence>
<keyword evidence="2" id="KW-0805">Transcription regulation</keyword>
<dbReference type="GO" id="GO:0003677">
    <property type="term" value="F:DNA binding"/>
    <property type="evidence" value="ECO:0007669"/>
    <property type="project" value="UniProtKB-KW"/>
</dbReference>
<feature type="compositionally biased region" description="Low complexity" evidence="6">
    <location>
        <begin position="228"/>
        <end position="237"/>
    </location>
</feature>
<name>A0A426YUX4_ENSVE</name>
<dbReference type="InterPro" id="IPR036955">
    <property type="entry name" value="AP2/ERF_dom_sf"/>
</dbReference>
<keyword evidence="5" id="KW-0539">Nucleus</keyword>
<dbReference type="PROSITE" id="PS51032">
    <property type="entry name" value="AP2_ERF"/>
    <property type="match status" value="1"/>
</dbReference>
<dbReference type="AlphaFoldDB" id="A0A426YUX4"/>
<accession>A0A426YUX4</accession>
<keyword evidence="3" id="KW-0238">DNA-binding</keyword>
<evidence type="ECO:0000256" key="5">
    <source>
        <dbReference type="ARBA" id="ARBA00023242"/>
    </source>
</evidence>
<dbReference type="InterPro" id="IPR001471">
    <property type="entry name" value="AP2/ERF_dom"/>
</dbReference>
<organism evidence="8 9">
    <name type="scientific">Ensete ventricosum</name>
    <name type="common">Abyssinian banana</name>
    <name type="synonym">Musa ensete</name>
    <dbReference type="NCBI Taxonomy" id="4639"/>
    <lineage>
        <taxon>Eukaryota</taxon>
        <taxon>Viridiplantae</taxon>
        <taxon>Streptophyta</taxon>
        <taxon>Embryophyta</taxon>
        <taxon>Tracheophyta</taxon>
        <taxon>Spermatophyta</taxon>
        <taxon>Magnoliopsida</taxon>
        <taxon>Liliopsida</taxon>
        <taxon>Zingiberales</taxon>
        <taxon>Musaceae</taxon>
        <taxon>Ensete</taxon>
    </lineage>
</organism>
<feature type="region of interest" description="Disordered" evidence="6">
    <location>
        <begin position="228"/>
        <end position="257"/>
    </location>
</feature>
<dbReference type="Proteomes" id="UP000287651">
    <property type="component" value="Unassembled WGS sequence"/>
</dbReference>
<dbReference type="PANTHER" id="PTHR31194:SF140">
    <property type="entry name" value="ETHYLENE-RESPONSIVE TRANSCRIPTION FACTOR CRF2"/>
    <property type="match status" value="1"/>
</dbReference>
<keyword evidence="4" id="KW-0804">Transcription</keyword>
<evidence type="ECO:0000256" key="4">
    <source>
        <dbReference type="ARBA" id="ARBA00023163"/>
    </source>
</evidence>
<dbReference type="CDD" id="cd00018">
    <property type="entry name" value="AP2"/>
    <property type="match status" value="1"/>
</dbReference>
<dbReference type="Pfam" id="PF00847">
    <property type="entry name" value="AP2"/>
    <property type="match status" value="1"/>
</dbReference>
<sequence>METTLLLPVKRTEHVHVTPKPLAPRRPEHAHTHKPRTLRIYCDDLDATDSSGDDEDETECRTRRRVRRYVQEIRFEVRPSPVCTSSKASKGAVATGRKRKASAAADVADADDGDRSVKRFRGVRRRPWGKYAAEIRDPWRRVRVWLGTFDTAEEAAKVYDSAAIKLRGPGAATNFSQPAADISSASLPPNKHLPDDNLASVSGAYDSIDEPRNLSSPISVLCGFSSSASSPSPSSRSPTERAAETPASSSERSRPDQLVDILPFDEVPLFDEILGLSYSGPCYFDDSAPIGCLAEEMSDALFGAGLELDVGLSTWQADDYFKDIGDLFPIEALPAL</sequence>
<evidence type="ECO:0000256" key="1">
    <source>
        <dbReference type="ARBA" id="ARBA00004123"/>
    </source>
</evidence>
<comment type="caution">
    <text evidence="8">The sequence shown here is derived from an EMBL/GenBank/DDBJ whole genome shotgun (WGS) entry which is preliminary data.</text>
</comment>
<dbReference type="FunFam" id="3.30.730.10:FF:000001">
    <property type="entry name" value="Ethylene-responsive transcription factor 2"/>
    <property type="match status" value="1"/>
</dbReference>
<dbReference type="InterPro" id="IPR050913">
    <property type="entry name" value="AP2/ERF_ERF"/>
</dbReference>
<dbReference type="PANTHER" id="PTHR31194">
    <property type="entry name" value="SHN SHINE , DNA BINDING / TRANSCRIPTION FACTOR"/>
    <property type="match status" value="1"/>
</dbReference>
<dbReference type="EMBL" id="AMZH03010044">
    <property type="protein sequence ID" value="RRT55537.1"/>
    <property type="molecule type" value="Genomic_DNA"/>
</dbReference>
<comment type="subcellular location">
    <subcellularLocation>
        <location evidence="1">Nucleus</location>
    </subcellularLocation>
</comment>
<evidence type="ECO:0000256" key="6">
    <source>
        <dbReference type="SAM" id="MobiDB-lite"/>
    </source>
</evidence>
<evidence type="ECO:0000313" key="8">
    <source>
        <dbReference type="EMBL" id="RRT55537.1"/>
    </source>
</evidence>
<proteinExistence type="predicted"/>
<dbReference type="Gene3D" id="3.30.730.10">
    <property type="entry name" value="AP2/ERF domain"/>
    <property type="match status" value="1"/>
</dbReference>
<dbReference type="GO" id="GO:0005634">
    <property type="term" value="C:nucleus"/>
    <property type="evidence" value="ECO:0007669"/>
    <property type="project" value="UniProtKB-SubCell"/>
</dbReference>
<reference evidence="8 9" key="1">
    <citation type="journal article" date="2014" name="Agronomy (Basel)">
        <title>A Draft Genome Sequence for Ensete ventricosum, the Drought-Tolerant Tree Against Hunger.</title>
        <authorList>
            <person name="Harrison J."/>
            <person name="Moore K.A."/>
            <person name="Paszkiewicz K."/>
            <person name="Jones T."/>
            <person name="Grant M."/>
            <person name="Ambacheew D."/>
            <person name="Muzemil S."/>
            <person name="Studholme D.J."/>
        </authorList>
    </citation>
    <scope>NUCLEOTIDE SEQUENCE [LARGE SCALE GENOMIC DNA]</scope>
</reference>
<gene>
    <name evidence="8" type="ORF">B296_00015758</name>
</gene>
<dbReference type="PRINTS" id="PR00367">
    <property type="entry name" value="ETHRSPELEMNT"/>
</dbReference>
<dbReference type="GO" id="GO:0003700">
    <property type="term" value="F:DNA-binding transcription factor activity"/>
    <property type="evidence" value="ECO:0007669"/>
    <property type="project" value="InterPro"/>
</dbReference>
<dbReference type="SUPFAM" id="SSF54171">
    <property type="entry name" value="DNA-binding domain"/>
    <property type="match status" value="1"/>
</dbReference>
<protein>
    <recommendedName>
        <fullName evidence="7">AP2/ERF domain-containing protein</fullName>
    </recommendedName>
</protein>